<dbReference type="EMBL" id="FUGD01000131">
    <property type="protein sequence ID" value="SJM38243.1"/>
    <property type="molecule type" value="Genomic_DNA"/>
</dbReference>
<feature type="transmembrane region" description="Helical" evidence="1">
    <location>
        <begin position="44"/>
        <end position="66"/>
    </location>
</feature>
<gene>
    <name evidence="2" type="ORF">A1019T_02233</name>
</gene>
<evidence type="ECO:0000313" key="3">
    <source>
        <dbReference type="Proteomes" id="UP000188169"/>
    </source>
</evidence>
<dbReference type="InterPro" id="IPR021320">
    <property type="entry name" value="DUF2905"/>
</dbReference>
<dbReference type="PANTHER" id="PTHR36443:SF1">
    <property type="entry name" value="BSR5223 PROTEIN"/>
    <property type="match status" value="1"/>
</dbReference>
<name>A0A1R4EIF4_9GAMM</name>
<sequence length="68" mass="7533">MAKVLILIGVVLVVLGLIWSAFPGAFSWIGKLPGDIRYESGNTRVYFPIVTMIVVSVVLSILLNLFRR</sequence>
<accession>A0A1R4EIF4</accession>
<dbReference type="AlphaFoldDB" id="A0A1R4EIF4"/>
<keyword evidence="1" id="KW-1133">Transmembrane helix</keyword>
<keyword evidence="3" id="KW-1185">Reference proteome</keyword>
<dbReference type="Proteomes" id="UP000188169">
    <property type="component" value="Unassembled WGS sequence"/>
</dbReference>
<keyword evidence="1" id="KW-0472">Membrane</keyword>
<protein>
    <recommendedName>
        <fullName evidence="4">DUF2905 domain-containing protein</fullName>
    </recommendedName>
</protein>
<evidence type="ECO:0008006" key="4">
    <source>
        <dbReference type="Google" id="ProtNLM"/>
    </source>
</evidence>
<evidence type="ECO:0000313" key="2">
    <source>
        <dbReference type="EMBL" id="SJM38243.1"/>
    </source>
</evidence>
<dbReference type="STRING" id="1945520.A1019T_02233"/>
<dbReference type="OrthoDB" id="9811610at2"/>
<dbReference type="RefSeq" id="WP_077449601.1">
    <property type="nucleotide sequence ID" value="NZ_FUGD01000131.1"/>
</dbReference>
<proteinExistence type="predicted"/>
<organism evidence="2 3">
    <name type="scientific">Psychrobacter pasteurii</name>
    <dbReference type="NCBI Taxonomy" id="1945520"/>
    <lineage>
        <taxon>Bacteria</taxon>
        <taxon>Pseudomonadati</taxon>
        <taxon>Pseudomonadota</taxon>
        <taxon>Gammaproteobacteria</taxon>
        <taxon>Moraxellales</taxon>
        <taxon>Moraxellaceae</taxon>
        <taxon>Psychrobacter</taxon>
    </lineage>
</organism>
<reference evidence="3" key="1">
    <citation type="submission" date="2017-02" db="EMBL/GenBank/DDBJ databases">
        <authorList>
            <person name="Mornico D."/>
        </authorList>
    </citation>
    <scope>NUCLEOTIDE SEQUENCE [LARGE SCALE GENOMIC DNA]</scope>
</reference>
<dbReference type="PANTHER" id="PTHR36443">
    <property type="entry name" value="BSR5223 PROTEIN"/>
    <property type="match status" value="1"/>
</dbReference>
<keyword evidence="1" id="KW-0812">Transmembrane</keyword>
<dbReference type="Pfam" id="PF11146">
    <property type="entry name" value="DUF2905"/>
    <property type="match status" value="1"/>
</dbReference>
<evidence type="ECO:0000256" key="1">
    <source>
        <dbReference type="SAM" id="Phobius"/>
    </source>
</evidence>